<accession>A0ABY8XHP7</accession>
<evidence type="ECO:0000313" key="2">
    <source>
        <dbReference type="Proteomes" id="UP001227101"/>
    </source>
</evidence>
<dbReference type="Pfam" id="PF26520">
    <property type="entry name" value="MftB_chaperone"/>
    <property type="match status" value="1"/>
</dbReference>
<dbReference type="EMBL" id="CP127173">
    <property type="protein sequence ID" value="WIV55155.1"/>
    <property type="molecule type" value="Genomic_DNA"/>
</dbReference>
<sequence>MSTVDLDAPYRVNPRGPFEALAHQCERREGCLLGTPDVVRFVRDLVMHATARDALDAAELSETTRARVVAALEHLAATGVIIADP</sequence>
<dbReference type="InterPro" id="IPR023850">
    <property type="entry name" value="MftB"/>
</dbReference>
<gene>
    <name evidence="1" type="ORF">QP939_41045</name>
</gene>
<evidence type="ECO:0000313" key="1">
    <source>
        <dbReference type="EMBL" id="WIV55155.1"/>
    </source>
</evidence>
<dbReference type="NCBIfam" id="TIGR03967">
    <property type="entry name" value="mycofact_MftB"/>
    <property type="match status" value="1"/>
</dbReference>
<dbReference type="Proteomes" id="UP001227101">
    <property type="component" value="Chromosome"/>
</dbReference>
<keyword evidence="2" id="KW-1185">Reference proteome</keyword>
<proteinExistence type="predicted"/>
<dbReference type="RefSeq" id="WP_285451995.1">
    <property type="nucleotide sequence ID" value="NZ_CP127173.1"/>
</dbReference>
<organism evidence="1 2">
    <name type="scientific">Amycolatopsis nalaikhensis</name>
    <dbReference type="NCBI Taxonomy" id="715472"/>
    <lineage>
        <taxon>Bacteria</taxon>
        <taxon>Bacillati</taxon>
        <taxon>Actinomycetota</taxon>
        <taxon>Actinomycetes</taxon>
        <taxon>Pseudonocardiales</taxon>
        <taxon>Pseudonocardiaceae</taxon>
        <taxon>Amycolatopsis</taxon>
    </lineage>
</organism>
<reference evidence="1 2" key="1">
    <citation type="submission" date="2023-06" db="EMBL/GenBank/DDBJ databases">
        <authorList>
            <person name="Oyuntsetseg B."/>
            <person name="Kim S.B."/>
        </authorList>
    </citation>
    <scope>NUCLEOTIDE SEQUENCE [LARGE SCALE GENOMIC DNA]</scope>
    <source>
        <strain evidence="1 2">2-2</strain>
    </source>
</reference>
<evidence type="ECO:0008006" key="3">
    <source>
        <dbReference type="Google" id="ProtNLM"/>
    </source>
</evidence>
<protein>
    <recommendedName>
        <fullName evidence="3">Mycofactocin binding protein MftB</fullName>
    </recommendedName>
</protein>
<name>A0ABY8XHP7_9PSEU</name>